<evidence type="ECO:0000313" key="3">
    <source>
        <dbReference type="EMBL" id="MBM0234666.1"/>
    </source>
</evidence>
<feature type="signal peptide" evidence="1">
    <location>
        <begin position="1"/>
        <end position="19"/>
    </location>
</feature>
<proteinExistence type="predicted"/>
<keyword evidence="1" id="KW-0732">Signal</keyword>
<dbReference type="RefSeq" id="WP_203177732.1">
    <property type="nucleotide sequence ID" value="NZ_JAEVHM010000160.1"/>
</dbReference>
<accession>A0ABS1XZH2</accession>
<dbReference type="PROSITE" id="PS51257">
    <property type="entry name" value="PROKAR_LIPOPROTEIN"/>
    <property type="match status" value="1"/>
</dbReference>
<dbReference type="InterPro" id="IPR026004">
    <property type="entry name" value="Septum_form"/>
</dbReference>
<name>A0ABS1XZH2_9ACTN</name>
<organism evidence="3 4">
    <name type="scientific">Micromonospora parastrephiae</name>
    <dbReference type="NCBI Taxonomy" id="2806101"/>
    <lineage>
        <taxon>Bacteria</taxon>
        <taxon>Bacillati</taxon>
        <taxon>Actinomycetota</taxon>
        <taxon>Actinomycetes</taxon>
        <taxon>Micromonosporales</taxon>
        <taxon>Micromonosporaceae</taxon>
        <taxon>Micromonospora</taxon>
    </lineage>
</organism>
<protein>
    <submittedName>
        <fullName evidence="3">Septum formation family protein</fullName>
    </submittedName>
</protein>
<comment type="caution">
    <text evidence="3">The sequence shown here is derived from an EMBL/GenBank/DDBJ whole genome shotgun (WGS) entry which is preliminary data.</text>
</comment>
<keyword evidence="4" id="KW-1185">Reference proteome</keyword>
<dbReference type="Proteomes" id="UP000601027">
    <property type="component" value="Unassembled WGS sequence"/>
</dbReference>
<evidence type="ECO:0000259" key="2">
    <source>
        <dbReference type="Pfam" id="PF13845"/>
    </source>
</evidence>
<dbReference type="EMBL" id="JAEVHM010000160">
    <property type="protein sequence ID" value="MBM0234666.1"/>
    <property type="molecule type" value="Genomic_DNA"/>
</dbReference>
<feature type="chain" id="PRO_5046502426" evidence="1">
    <location>
        <begin position="20"/>
        <end position="296"/>
    </location>
</feature>
<sequence length="296" mass="32150">MRRWLGVLALACVTTMLLAGCGRARGADGDLTDDWPGLEAPKPFTPATDTCLPRITSIVQASTYETVSCARSHLAESIHVGAFTGPAALAKARPAPGSTALHAARAECDQRAREVLGGDWHTARLTLSLALPSAPAWAGGARWFRCDLSETDSIDNTRPVNRSGSLRGALIGDSPLTHRCFDPKLIGDNLNYMAPVLCTEPHRAEFVGVYAEQDMSWADFTKNADRVHRRCMALIAAYAAVPNNADLPYRAGSIYYPPSRREWEEGDRGVRCFLWSDDRKLTRSMRGAGPEGLPAI</sequence>
<dbReference type="Pfam" id="PF13845">
    <property type="entry name" value="Septum_form"/>
    <property type="match status" value="1"/>
</dbReference>
<evidence type="ECO:0000256" key="1">
    <source>
        <dbReference type="SAM" id="SignalP"/>
    </source>
</evidence>
<gene>
    <name evidence="3" type="ORF">JNW91_24295</name>
</gene>
<feature type="domain" description="Septum formation-related" evidence="2">
    <location>
        <begin position="51"/>
        <end position="272"/>
    </location>
</feature>
<reference evidence="3 4" key="1">
    <citation type="submission" date="2021-01" db="EMBL/GenBank/DDBJ databases">
        <title>Draft genome sequence of Micromonospora sp. strain STR1_7.</title>
        <authorList>
            <person name="Karlyshev A."/>
            <person name="Jawad R."/>
        </authorList>
    </citation>
    <scope>NUCLEOTIDE SEQUENCE [LARGE SCALE GENOMIC DNA]</scope>
    <source>
        <strain evidence="3 4">STR1-7</strain>
    </source>
</reference>
<evidence type="ECO:0000313" key="4">
    <source>
        <dbReference type="Proteomes" id="UP000601027"/>
    </source>
</evidence>